<organism evidence="2">
    <name type="scientific">Bactrocera dorsalis</name>
    <name type="common">Oriental fruit fly</name>
    <name type="synonym">Dacus dorsalis</name>
    <dbReference type="NCBI Taxonomy" id="27457"/>
    <lineage>
        <taxon>Eukaryota</taxon>
        <taxon>Metazoa</taxon>
        <taxon>Ecdysozoa</taxon>
        <taxon>Arthropoda</taxon>
        <taxon>Hexapoda</taxon>
        <taxon>Insecta</taxon>
        <taxon>Pterygota</taxon>
        <taxon>Neoptera</taxon>
        <taxon>Endopterygota</taxon>
        <taxon>Diptera</taxon>
        <taxon>Brachycera</taxon>
        <taxon>Muscomorpha</taxon>
        <taxon>Tephritoidea</taxon>
        <taxon>Tephritidae</taxon>
        <taxon>Bactrocera</taxon>
        <taxon>Bactrocera</taxon>
    </lineage>
</organism>
<keyword evidence="1" id="KW-1133">Transmembrane helix</keyword>
<dbReference type="Proteomes" id="UP001652620">
    <property type="component" value="Chromosome 5"/>
</dbReference>
<dbReference type="KEGG" id="bdr:105223790"/>
<gene>
    <name evidence="4" type="primary">LOC105223790</name>
</gene>
<dbReference type="GeneID" id="105223790"/>
<feature type="transmembrane region" description="Helical" evidence="1">
    <location>
        <begin position="60"/>
        <end position="85"/>
    </location>
</feature>
<accession>A0A034WD33</accession>
<protein>
    <submittedName>
        <fullName evidence="4">Uncharacterized protein LOC105223790</fullName>
    </submittedName>
</protein>
<evidence type="ECO:0000313" key="4">
    <source>
        <dbReference type="RefSeq" id="XP_011199941.1"/>
    </source>
</evidence>
<keyword evidence="1" id="KW-0472">Membrane</keyword>
<feature type="transmembrane region" description="Helical" evidence="1">
    <location>
        <begin position="106"/>
        <end position="129"/>
    </location>
</feature>
<dbReference type="EMBL" id="GAKP01005456">
    <property type="protein sequence ID" value="JAC53496.1"/>
    <property type="molecule type" value="Transcribed_RNA"/>
</dbReference>
<name>A0A034WD33_BACDO</name>
<keyword evidence="1" id="KW-0812">Transmembrane</keyword>
<evidence type="ECO:0000256" key="1">
    <source>
        <dbReference type="SAM" id="Phobius"/>
    </source>
</evidence>
<evidence type="ECO:0000313" key="3">
    <source>
        <dbReference type="Proteomes" id="UP001652620"/>
    </source>
</evidence>
<dbReference type="OrthoDB" id="7968664at2759"/>
<sequence>MYKFTHFDKKLCRFLRHKFDLAVDDCDVYSIWHFCPGTRWRAIKNFLLESSLCQAEWFPVIYWVVLAISTLGSFYSLSEFTSLYWGGRKRVSMWRSRKYYVIPYSVLRKCRLVGSLVMLNAWLLLWYAVINVSPGHMTPWLTINMFVLSFELMAWLVEVLVGATKLDLHTLFTFCLPVANYLFVRCVRNVFQNAIETNDVDDLRLWKRGFK</sequence>
<feature type="transmembrane region" description="Helical" evidence="1">
    <location>
        <begin position="141"/>
        <end position="161"/>
    </location>
</feature>
<dbReference type="OMA" id="YSIWNFC"/>
<proteinExistence type="predicted"/>
<reference evidence="2" key="1">
    <citation type="journal article" date="2014" name="BMC Genomics">
        <title>Characterizing the developmental transcriptome of the oriental fruit fly, Bactrocera dorsalis (Diptera: Tephritidae) through comparative genomic analysis with Drosophila melanogaster utilizing modENCODE datasets.</title>
        <authorList>
            <person name="Geib S.M."/>
            <person name="Calla B."/>
            <person name="Hall B."/>
            <person name="Hou S."/>
            <person name="Manoukis N.C."/>
        </authorList>
    </citation>
    <scope>NUCLEOTIDE SEQUENCE</scope>
    <source>
        <strain evidence="2">Punador</strain>
    </source>
</reference>
<keyword evidence="3" id="KW-1185">Reference proteome</keyword>
<reference evidence="4" key="2">
    <citation type="submission" date="2025-04" db="UniProtKB">
        <authorList>
            <consortium name="RefSeq"/>
        </authorList>
    </citation>
    <scope>IDENTIFICATION</scope>
    <source>
        <strain evidence="4">Punador</strain>
    </source>
</reference>
<dbReference type="RefSeq" id="XP_011199941.1">
    <property type="nucleotide sequence ID" value="XM_011201639.3"/>
</dbReference>
<dbReference type="AlphaFoldDB" id="A0A034WD33"/>
<evidence type="ECO:0000313" key="2">
    <source>
        <dbReference type="EMBL" id="JAC53496.1"/>
    </source>
</evidence>